<reference evidence="1 2" key="1">
    <citation type="submission" date="2016-07" db="EMBL/GenBank/DDBJ databases">
        <title>Genomic analysis of zinc-resistant bacterium Mucilaginibacter pedocola TBZ30.</title>
        <authorList>
            <person name="Huang J."/>
            <person name="Tang J."/>
        </authorList>
    </citation>
    <scope>NUCLEOTIDE SEQUENCE [LARGE SCALE GENOMIC DNA]</scope>
    <source>
        <strain evidence="1 2">TBZ30</strain>
    </source>
</reference>
<accession>A0A1S9P8V3</accession>
<dbReference type="AlphaFoldDB" id="A0A1S9P8V3"/>
<dbReference type="OrthoDB" id="9858898at2"/>
<dbReference type="RefSeq" id="WP_078350672.1">
    <property type="nucleotide sequence ID" value="NZ_MBTF01000036.1"/>
</dbReference>
<proteinExistence type="predicted"/>
<name>A0A1S9P8V3_9SPHI</name>
<keyword evidence="2" id="KW-1185">Reference proteome</keyword>
<comment type="caution">
    <text evidence="1">The sequence shown here is derived from an EMBL/GenBank/DDBJ whole genome shotgun (WGS) entry which is preliminary data.</text>
</comment>
<gene>
    <name evidence="1" type="ORF">BC343_14840</name>
</gene>
<evidence type="ECO:0000313" key="1">
    <source>
        <dbReference type="EMBL" id="OOQ57375.1"/>
    </source>
</evidence>
<sequence length="196" mass="22850">MLFIDELNHFLSVHHIDFFKDIILPGITLDKVIALTALIYAIRSYIANSKLARINFSYQINNAHRDIWSKTYNDTGLKEVTNPNADITNITKEQRRFVVFILLNNEISYDAFIKGIHDYTLASQKDTGDFFNLPIPDAVWSVAKEYYEPEFVTFIDGTKSLAKLKNFKPKSLRQKIFYRLRSKVRKILLKLGNRLK</sequence>
<dbReference type="EMBL" id="MBTF01000036">
    <property type="protein sequence ID" value="OOQ57375.1"/>
    <property type="molecule type" value="Genomic_DNA"/>
</dbReference>
<evidence type="ECO:0000313" key="2">
    <source>
        <dbReference type="Proteomes" id="UP000189739"/>
    </source>
</evidence>
<organism evidence="1 2">
    <name type="scientific">Mucilaginibacter pedocola</name>
    <dbReference type="NCBI Taxonomy" id="1792845"/>
    <lineage>
        <taxon>Bacteria</taxon>
        <taxon>Pseudomonadati</taxon>
        <taxon>Bacteroidota</taxon>
        <taxon>Sphingobacteriia</taxon>
        <taxon>Sphingobacteriales</taxon>
        <taxon>Sphingobacteriaceae</taxon>
        <taxon>Mucilaginibacter</taxon>
    </lineage>
</organism>
<protein>
    <submittedName>
        <fullName evidence="1">Uncharacterized protein</fullName>
    </submittedName>
</protein>
<dbReference type="Proteomes" id="UP000189739">
    <property type="component" value="Unassembled WGS sequence"/>
</dbReference>
<dbReference type="STRING" id="1792845.BC343_14840"/>